<dbReference type="Gene3D" id="1.10.510.10">
    <property type="entry name" value="Transferase(Phosphotransferase) domain 1"/>
    <property type="match status" value="1"/>
</dbReference>
<protein>
    <submittedName>
        <fullName evidence="2">Tyrosine kinase family protein</fullName>
    </submittedName>
</protein>
<dbReference type="PROSITE" id="PS00107">
    <property type="entry name" value="PROTEIN_KINASE_ATP"/>
    <property type="match status" value="1"/>
</dbReference>
<dbReference type="KEGG" id="bmeg:BG04_946"/>
<dbReference type="RefSeq" id="WP_034649381.1">
    <property type="nucleotide sequence ID" value="NZ_BCVB01000001.1"/>
</dbReference>
<proteinExistence type="predicted"/>
<dbReference type="GO" id="GO:0005524">
    <property type="term" value="F:ATP binding"/>
    <property type="evidence" value="ECO:0007669"/>
    <property type="project" value="UniProtKB-UniRule"/>
</dbReference>
<keyword evidence="2" id="KW-0808">Transferase</keyword>
<evidence type="ECO:0000313" key="3">
    <source>
        <dbReference type="Proteomes" id="UP000031829"/>
    </source>
</evidence>
<keyword evidence="2" id="KW-0418">Kinase</keyword>
<name>A0A0B6AKL1_PRIM2</name>
<dbReference type="Pfam" id="PF00069">
    <property type="entry name" value="Pkinase"/>
    <property type="match status" value="1"/>
</dbReference>
<dbReference type="InterPro" id="IPR000719">
    <property type="entry name" value="Prot_kinase_dom"/>
</dbReference>
<dbReference type="CDD" id="cd14014">
    <property type="entry name" value="STKc_PknB_like"/>
    <property type="match status" value="1"/>
</dbReference>
<dbReference type="InterPro" id="IPR011009">
    <property type="entry name" value="Kinase-like_dom_sf"/>
</dbReference>
<dbReference type="SMART" id="SM00219">
    <property type="entry name" value="TyrKc"/>
    <property type="match status" value="1"/>
</dbReference>
<evidence type="ECO:0000256" key="1">
    <source>
        <dbReference type="PROSITE-ProRule" id="PRU10141"/>
    </source>
</evidence>
<reference evidence="2 3" key="1">
    <citation type="journal article" date="2015" name="Genome Announc.">
        <title>Complete genome sequences for 35 biothreat assay-relevant bacillus species.</title>
        <authorList>
            <person name="Johnson S.L."/>
            <person name="Daligault H.E."/>
            <person name="Davenport K.W."/>
            <person name="Jaissle J."/>
            <person name="Frey K.G."/>
            <person name="Ladner J.T."/>
            <person name="Broomall S.M."/>
            <person name="Bishop-Lilly K.A."/>
            <person name="Bruce D.C."/>
            <person name="Gibbons H.S."/>
            <person name="Coyne S.R."/>
            <person name="Lo C.C."/>
            <person name="Meincke L."/>
            <person name="Munk A.C."/>
            <person name="Koroleva G.I."/>
            <person name="Rosenzweig C.N."/>
            <person name="Palacios G.F."/>
            <person name="Redden C.L."/>
            <person name="Minogue T.D."/>
            <person name="Chain P.S."/>
        </authorList>
    </citation>
    <scope>NUCLEOTIDE SEQUENCE [LARGE SCALE GENOMIC DNA]</scope>
    <source>
        <strain evidence="3">ATCC 14581 / DSM 32 / JCM 2506 / NBRC 15308 / NCIMB 9376 / NCTC 10342 / NRRL B-14308 / VKM B-512</strain>
    </source>
</reference>
<feature type="binding site" evidence="1">
    <location>
        <position position="58"/>
    </location>
    <ligand>
        <name>ATP</name>
        <dbReference type="ChEBI" id="CHEBI:30616"/>
    </ligand>
</feature>
<evidence type="ECO:0000313" key="2">
    <source>
        <dbReference type="EMBL" id="AJI21592.1"/>
    </source>
</evidence>
<dbReference type="GeneID" id="93644425"/>
<keyword evidence="1" id="KW-0547">Nucleotide-binding</keyword>
<keyword evidence="1" id="KW-0067">ATP-binding</keyword>
<dbReference type="InterPro" id="IPR017441">
    <property type="entry name" value="Protein_kinase_ATP_BS"/>
</dbReference>
<dbReference type="EMBL" id="CP009920">
    <property type="protein sequence ID" value="AJI21592.1"/>
    <property type="molecule type" value="Genomic_DNA"/>
</dbReference>
<accession>A0A0B6AKL1</accession>
<dbReference type="SUPFAM" id="SSF56112">
    <property type="entry name" value="Protein kinase-like (PK-like)"/>
    <property type="match status" value="1"/>
</dbReference>
<organism evidence="2 3">
    <name type="scientific">Priestia megaterium (strain ATCC 14581 / DSM 32 / CCUG 1817 / JCM 2506 / NBRC 15308 / NCIMB 9376 / NCTC 10342 / NRRL B-14308 / VKM B-512 / Ford 19)</name>
    <name type="common">Bacillus megaterium</name>
    <dbReference type="NCBI Taxonomy" id="1348623"/>
    <lineage>
        <taxon>Bacteria</taxon>
        <taxon>Bacillati</taxon>
        <taxon>Bacillota</taxon>
        <taxon>Bacilli</taxon>
        <taxon>Bacillales</taxon>
        <taxon>Bacillaceae</taxon>
        <taxon>Priestia</taxon>
    </lineage>
</organism>
<dbReference type="GO" id="GO:0004713">
    <property type="term" value="F:protein tyrosine kinase activity"/>
    <property type="evidence" value="ECO:0007669"/>
    <property type="project" value="InterPro"/>
</dbReference>
<dbReference type="PROSITE" id="PS50011">
    <property type="entry name" value="PROTEIN_KINASE_DOM"/>
    <property type="match status" value="1"/>
</dbReference>
<dbReference type="PANTHER" id="PTHR24347">
    <property type="entry name" value="SERINE/THREONINE-PROTEIN KINASE"/>
    <property type="match status" value="1"/>
</dbReference>
<dbReference type="AlphaFoldDB" id="A0A0B6AKL1"/>
<dbReference type="Proteomes" id="UP000031829">
    <property type="component" value="Chromosome"/>
</dbReference>
<dbReference type="HOGENOM" id="CLU_000288_135_5_9"/>
<sequence>MMKNRMFKYFYRWLVDRPFKKGKVICGRYEIIDVLGMGSYGITYVANDIVQQKKVVVKQLRKTKQRTSQGLKSYHYEAKLLSQLNHPQIPSLYEAIETDEGCFLVMELIQGKTFEDLIFEEKCVYTEEQALNILLNILDVVSAIHEQGIVHRDLRIPNIIDVNGTIYVIDFGLARFLGDHEETSTLIEEQQFMRQTSAASDIYALGHFLLFLLYSGYEPTEQQERSWEQELHLSAPIKTIIQKMLRTDESYESIKSLQKDIYDYINSKNSGRGKYGAI</sequence>
<dbReference type="InterPro" id="IPR020635">
    <property type="entry name" value="Tyr_kinase_cat_dom"/>
</dbReference>
<gene>
    <name evidence="2" type="ORF">BG04_946</name>
</gene>